<gene>
    <name evidence="1" type="ORF">S01H1_86127</name>
</gene>
<evidence type="ECO:0000313" key="1">
    <source>
        <dbReference type="EMBL" id="GAG45617.1"/>
    </source>
</evidence>
<comment type="caution">
    <text evidence="1">The sequence shown here is derived from an EMBL/GenBank/DDBJ whole genome shotgun (WGS) entry which is preliminary data.</text>
</comment>
<feature type="non-terminal residue" evidence="1">
    <location>
        <position position="44"/>
    </location>
</feature>
<dbReference type="SUPFAM" id="SSF81660">
    <property type="entry name" value="Metal cation-transporting ATPase, ATP-binding domain N"/>
    <property type="match status" value="1"/>
</dbReference>
<name>X0YEF0_9ZZZZ</name>
<proteinExistence type="predicted"/>
<protein>
    <submittedName>
        <fullName evidence="1">Uncharacterized protein</fullName>
    </submittedName>
</protein>
<dbReference type="AlphaFoldDB" id="X0YEF0"/>
<accession>X0YEF0</accession>
<feature type="non-terminal residue" evidence="1">
    <location>
        <position position="1"/>
    </location>
</feature>
<reference evidence="1" key="1">
    <citation type="journal article" date="2014" name="Front. Microbiol.">
        <title>High frequency of phylogenetically diverse reductive dehalogenase-homologous genes in deep subseafloor sedimentary metagenomes.</title>
        <authorList>
            <person name="Kawai M."/>
            <person name="Futagami T."/>
            <person name="Toyoda A."/>
            <person name="Takaki Y."/>
            <person name="Nishi S."/>
            <person name="Hori S."/>
            <person name="Arai W."/>
            <person name="Tsubouchi T."/>
            <person name="Morono Y."/>
            <person name="Uchiyama I."/>
            <person name="Ito T."/>
            <person name="Fujiyama A."/>
            <person name="Inagaki F."/>
            <person name="Takami H."/>
        </authorList>
    </citation>
    <scope>NUCLEOTIDE SEQUENCE</scope>
    <source>
        <strain evidence="1">Expedition CK06-06</strain>
    </source>
</reference>
<dbReference type="InterPro" id="IPR023299">
    <property type="entry name" value="ATPase_P-typ_cyto_dom_N"/>
</dbReference>
<dbReference type="Gene3D" id="3.40.1110.10">
    <property type="entry name" value="Calcium-transporting ATPase, cytoplasmic domain N"/>
    <property type="match status" value="1"/>
</dbReference>
<organism evidence="1">
    <name type="scientific">marine sediment metagenome</name>
    <dbReference type="NCBI Taxonomy" id="412755"/>
    <lineage>
        <taxon>unclassified sequences</taxon>
        <taxon>metagenomes</taxon>
        <taxon>ecological metagenomes</taxon>
    </lineage>
</organism>
<dbReference type="EMBL" id="BARS01059483">
    <property type="protein sequence ID" value="GAG45617.1"/>
    <property type="molecule type" value="Genomic_DNA"/>
</dbReference>
<dbReference type="GO" id="GO:0000166">
    <property type="term" value="F:nucleotide binding"/>
    <property type="evidence" value="ECO:0007669"/>
    <property type="project" value="InterPro"/>
</dbReference>
<sequence>ELGDIEKAQVLKVNEEMAQEALRVLGVAYRELRDGIAYTEEAVE</sequence>